<proteinExistence type="predicted"/>
<evidence type="ECO:0000313" key="4">
    <source>
        <dbReference type="EMBL" id="MCW3804863.1"/>
    </source>
</evidence>
<gene>
    <name evidence="4" type="ORF">OM074_04440</name>
</gene>
<dbReference type="InterPro" id="IPR016181">
    <property type="entry name" value="Acyl_CoA_acyltransferase"/>
</dbReference>
<sequence length="158" mass="18598">MEKLIYTYDVIDLKRKEHRDALVSLMNDYMLDEMGLGRELSEDLADKIISGLQKQNNYIGFLLKTDKKYVALANCFVGFSTFKAKKLLNIHDFVVTPEYRKRGAGYTLLNKISEYSRLKDFCKVTLEVRDDNFNAMNLYKKTGFQDCNPRMYFWENLL</sequence>
<evidence type="ECO:0000259" key="3">
    <source>
        <dbReference type="PROSITE" id="PS51186"/>
    </source>
</evidence>
<dbReference type="Pfam" id="PF00583">
    <property type="entry name" value="Acetyltransf_1"/>
    <property type="match status" value="1"/>
</dbReference>
<dbReference type="AlphaFoldDB" id="A0AAE3SIY1"/>
<keyword evidence="5" id="KW-1185">Reference proteome</keyword>
<keyword evidence="2" id="KW-0012">Acyltransferase</keyword>
<dbReference type="SUPFAM" id="SSF55729">
    <property type="entry name" value="Acyl-CoA N-acyltransferases (Nat)"/>
    <property type="match status" value="1"/>
</dbReference>
<dbReference type="EMBL" id="JAPDPI010000006">
    <property type="protein sequence ID" value="MCW3804863.1"/>
    <property type="molecule type" value="Genomic_DNA"/>
</dbReference>
<dbReference type="InterPro" id="IPR051016">
    <property type="entry name" value="Diverse_Substrate_AcTransf"/>
</dbReference>
<dbReference type="Proteomes" id="UP001207408">
    <property type="component" value="Unassembled WGS sequence"/>
</dbReference>
<dbReference type="PANTHER" id="PTHR10545">
    <property type="entry name" value="DIAMINE N-ACETYLTRANSFERASE"/>
    <property type="match status" value="1"/>
</dbReference>
<evidence type="ECO:0000256" key="2">
    <source>
        <dbReference type="ARBA" id="ARBA00023315"/>
    </source>
</evidence>
<feature type="domain" description="N-acetyltransferase" evidence="3">
    <location>
        <begin position="8"/>
        <end position="158"/>
    </location>
</feature>
<evidence type="ECO:0000256" key="1">
    <source>
        <dbReference type="ARBA" id="ARBA00022679"/>
    </source>
</evidence>
<dbReference type="PANTHER" id="PTHR10545:SF29">
    <property type="entry name" value="GH14572P-RELATED"/>
    <property type="match status" value="1"/>
</dbReference>
<name>A0AAE3SIY1_9BACT</name>
<dbReference type="CDD" id="cd04301">
    <property type="entry name" value="NAT_SF"/>
    <property type="match status" value="1"/>
</dbReference>
<reference evidence="4" key="1">
    <citation type="submission" date="2022-10" db="EMBL/GenBank/DDBJ databases">
        <authorList>
            <person name="Yu W.X."/>
        </authorList>
    </citation>
    <scope>NUCLEOTIDE SEQUENCE</scope>
    <source>
        <strain evidence="4">D04</strain>
    </source>
</reference>
<accession>A0AAE3SIY1</accession>
<protein>
    <submittedName>
        <fullName evidence="4">GNAT family N-acetyltransferase</fullName>
    </submittedName>
</protein>
<dbReference type="Gene3D" id="3.40.630.30">
    <property type="match status" value="1"/>
</dbReference>
<dbReference type="PROSITE" id="PS51186">
    <property type="entry name" value="GNAT"/>
    <property type="match status" value="1"/>
</dbReference>
<dbReference type="RefSeq" id="WP_301198085.1">
    <property type="nucleotide sequence ID" value="NZ_JAPDPI010000006.1"/>
</dbReference>
<dbReference type="GO" id="GO:0008080">
    <property type="term" value="F:N-acetyltransferase activity"/>
    <property type="evidence" value="ECO:0007669"/>
    <property type="project" value="UniProtKB-ARBA"/>
</dbReference>
<dbReference type="InterPro" id="IPR000182">
    <property type="entry name" value="GNAT_dom"/>
</dbReference>
<organism evidence="4 5">
    <name type="scientific">Plebeiibacterium marinum</name>
    <dbReference type="NCBI Taxonomy" id="2992111"/>
    <lineage>
        <taxon>Bacteria</taxon>
        <taxon>Pseudomonadati</taxon>
        <taxon>Bacteroidota</taxon>
        <taxon>Bacteroidia</taxon>
        <taxon>Marinilabiliales</taxon>
        <taxon>Marinilabiliaceae</taxon>
        <taxon>Plebeiibacterium</taxon>
    </lineage>
</organism>
<evidence type="ECO:0000313" key="5">
    <source>
        <dbReference type="Proteomes" id="UP001207408"/>
    </source>
</evidence>
<keyword evidence="1" id="KW-0808">Transferase</keyword>
<comment type="caution">
    <text evidence="4">The sequence shown here is derived from an EMBL/GenBank/DDBJ whole genome shotgun (WGS) entry which is preliminary data.</text>
</comment>